<dbReference type="InterPro" id="IPR036770">
    <property type="entry name" value="Ankyrin_rpt-contain_sf"/>
</dbReference>
<evidence type="ECO:0000313" key="2">
    <source>
        <dbReference type="EMBL" id="CAE8732020.1"/>
    </source>
</evidence>
<organism evidence="2 3">
    <name type="scientific">Polarella glacialis</name>
    <name type="common">Dinoflagellate</name>
    <dbReference type="NCBI Taxonomy" id="89957"/>
    <lineage>
        <taxon>Eukaryota</taxon>
        <taxon>Sar</taxon>
        <taxon>Alveolata</taxon>
        <taxon>Dinophyceae</taxon>
        <taxon>Suessiales</taxon>
        <taxon>Suessiaceae</taxon>
        <taxon>Polarella</taxon>
    </lineage>
</organism>
<name>A0A813LKE3_POLGL</name>
<gene>
    <name evidence="2" type="ORF">PGLA2088_LOCUS46227</name>
</gene>
<dbReference type="AlphaFoldDB" id="A0A813LKE3"/>
<dbReference type="EMBL" id="CAJNNW010036100">
    <property type="protein sequence ID" value="CAE8732020.1"/>
    <property type="molecule type" value="Genomic_DNA"/>
</dbReference>
<feature type="compositionally biased region" description="Polar residues" evidence="1">
    <location>
        <begin position="514"/>
        <end position="536"/>
    </location>
</feature>
<protein>
    <submittedName>
        <fullName evidence="2">Uncharacterized protein</fullName>
    </submittedName>
</protein>
<feature type="compositionally biased region" description="Acidic residues" evidence="1">
    <location>
        <begin position="491"/>
        <end position="500"/>
    </location>
</feature>
<sequence length="536" mass="57477">MQAASCRSLRGKKPRGLRSSRSLRGYLLQPLDHSAGQEVPHHQLLCPAAAPKMLMPARSRGLFEGLDGSVILGTCTSASSTVATCPRRDACFVLGPLLRDQQEVLGSKGPTLRVSTSLPRVAGSAAASPPVGVSAAFLVSFSVENAPPTGSSVERRSTRGVAAAMRRRIREEGEEAVPGAASLAASQELHPLTSGPLAGPASVHVAHAWDADFSDLVDCVFRDASSDIDRRYSLDIFGAEHLAPPEAAGGQKDTSSGCQLATLRPLVANASGAGSEDSVAAVKALVDGAKEVLVILDSQGKALSRLWILFEAMLALPGKLRVRSAGQAGFGNSREALLRWEALIDGVDWALADATRKNDVRRMRTFAERVWETQGCGIERLTAQLKVQLRREIYNQILLGAVEAGDRKAVEAALEKGANPDQKADGNTLEELASFNGHQAIEDLLFERRMRGLSHEKLSMFFKPKEMLANSDEAHPDVLMPFMTEPFLGDEGSEDGDADSQDWQFLAGLDRLSEQSTHTPGSSQMDWRSSQGVESH</sequence>
<evidence type="ECO:0000256" key="1">
    <source>
        <dbReference type="SAM" id="MobiDB-lite"/>
    </source>
</evidence>
<accession>A0A813LKE3</accession>
<dbReference type="Proteomes" id="UP000626109">
    <property type="component" value="Unassembled WGS sequence"/>
</dbReference>
<feature type="region of interest" description="Disordered" evidence="1">
    <location>
        <begin position="486"/>
        <end position="536"/>
    </location>
</feature>
<proteinExistence type="predicted"/>
<reference evidence="2" key="1">
    <citation type="submission" date="2021-02" db="EMBL/GenBank/DDBJ databases">
        <authorList>
            <person name="Dougan E. K."/>
            <person name="Rhodes N."/>
            <person name="Thang M."/>
            <person name="Chan C."/>
        </authorList>
    </citation>
    <scope>NUCLEOTIDE SEQUENCE</scope>
</reference>
<evidence type="ECO:0000313" key="3">
    <source>
        <dbReference type="Proteomes" id="UP000626109"/>
    </source>
</evidence>
<comment type="caution">
    <text evidence="2">The sequence shown here is derived from an EMBL/GenBank/DDBJ whole genome shotgun (WGS) entry which is preliminary data.</text>
</comment>
<dbReference type="Gene3D" id="1.25.40.20">
    <property type="entry name" value="Ankyrin repeat-containing domain"/>
    <property type="match status" value="1"/>
</dbReference>